<gene>
    <name evidence="2" type="ORF">CO172_01085</name>
</gene>
<accession>A0A2M7XI31</accession>
<sequence>MKWLLIKIIIICFPLMLFLWIFWQNLVPTGAFKIIYPIGTTSSFIDPIVPKLRVSDLIGLQDGSKVQQITGDPTYFFIHPHRSFKTV</sequence>
<feature type="transmembrane region" description="Helical" evidence="1">
    <location>
        <begin position="6"/>
        <end position="23"/>
    </location>
</feature>
<protein>
    <submittedName>
        <fullName evidence="2">Uncharacterized protein</fullName>
    </submittedName>
</protein>
<name>A0A2M7XI31_9BACT</name>
<keyword evidence="1" id="KW-0812">Transmembrane</keyword>
<dbReference type="Proteomes" id="UP000229749">
    <property type="component" value="Unassembled WGS sequence"/>
</dbReference>
<evidence type="ECO:0000313" key="3">
    <source>
        <dbReference type="Proteomes" id="UP000229749"/>
    </source>
</evidence>
<keyword evidence="1" id="KW-1133">Transmembrane helix</keyword>
<dbReference type="AlphaFoldDB" id="A0A2M7XI31"/>
<organism evidence="2 3">
    <name type="scientific">Candidatus Uhrbacteria bacterium CG_4_9_14_3_um_filter_36_7</name>
    <dbReference type="NCBI Taxonomy" id="1975033"/>
    <lineage>
        <taxon>Bacteria</taxon>
        <taxon>Candidatus Uhriibacteriota</taxon>
    </lineage>
</organism>
<proteinExistence type="predicted"/>
<dbReference type="EMBL" id="PFWS01000016">
    <property type="protein sequence ID" value="PJA47509.1"/>
    <property type="molecule type" value="Genomic_DNA"/>
</dbReference>
<comment type="caution">
    <text evidence="2">The sequence shown here is derived from an EMBL/GenBank/DDBJ whole genome shotgun (WGS) entry which is preliminary data.</text>
</comment>
<keyword evidence="1" id="KW-0472">Membrane</keyword>
<evidence type="ECO:0000256" key="1">
    <source>
        <dbReference type="SAM" id="Phobius"/>
    </source>
</evidence>
<reference evidence="3" key="1">
    <citation type="submission" date="2017-09" db="EMBL/GenBank/DDBJ databases">
        <title>Depth-based differentiation of microbial function through sediment-hosted aquifers and enrichment of novel symbionts in the deep terrestrial subsurface.</title>
        <authorList>
            <person name="Probst A.J."/>
            <person name="Ladd B."/>
            <person name="Jarett J.K."/>
            <person name="Geller-Mcgrath D.E."/>
            <person name="Sieber C.M.K."/>
            <person name="Emerson J.B."/>
            <person name="Anantharaman K."/>
            <person name="Thomas B.C."/>
            <person name="Malmstrom R."/>
            <person name="Stieglmeier M."/>
            <person name="Klingl A."/>
            <person name="Woyke T."/>
            <person name="Ryan C.M."/>
            <person name="Banfield J.F."/>
        </authorList>
    </citation>
    <scope>NUCLEOTIDE SEQUENCE [LARGE SCALE GENOMIC DNA]</scope>
</reference>
<feature type="non-terminal residue" evidence="2">
    <location>
        <position position="87"/>
    </location>
</feature>
<evidence type="ECO:0000313" key="2">
    <source>
        <dbReference type="EMBL" id="PJA47509.1"/>
    </source>
</evidence>